<dbReference type="InterPro" id="IPR036514">
    <property type="entry name" value="SGNH_hydro_sf"/>
</dbReference>
<dbReference type="PANTHER" id="PTHR21325:SF31">
    <property type="entry name" value="GH22081P-RELATED"/>
    <property type="match status" value="1"/>
</dbReference>
<dbReference type="RefSeq" id="XP_030372138.1">
    <property type="nucleotide sequence ID" value="XM_030516278.1"/>
</dbReference>
<dbReference type="PANTHER" id="PTHR21325">
    <property type="entry name" value="PHOSPHOLIPASE B, PLB1"/>
    <property type="match status" value="1"/>
</dbReference>
<dbReference type="GeneID" id="115622363"/>
<protein>
    <submittedName>
        <fullName evidence="2">Phospholipase B1, membrane-associated-like</fullName>
    </submittedName>
</protein>
<dbReference type="InterPro" id="IPR001087">
    <property type="entry name" value="GDSL"/>
</dbReference>
<dbReference type="CDD" id="cd01824">
    <property type="entry name" value="Phospholipase_B_like"/>
    <property type="match status" value="1"/>
</dbReference>
<dbReference type="GO" id="GO:0006644">
    <property type="term" value="P:phospholipid metabolic process"/>
    <property type="evidence" value="ECO:0007669"/>
    <property type="project" value="TreeGrafter"/>
</dbReference>
<evidence type="ECO:0000313" key="2">
    <source>
        <dbReference type="RefSeq" id="XP_030372138.1"/>
    </source>
</evidence>
<dbReference type="Proteomes" id="UP000504634">
    <property type="component" value="Unplaced"/>
</dbReference>
<dbReference type="SUPFAM" id="SSF52266">
    <property type="entry name" value="SGNH hydrolase"/>
    <property type="match status" value="1"/>
</dbReference>
<reference evidence="2" key="1">
    <citation type="submission" date="2025-08" db="UniProtKB">
        <authorList>
            <consortium name="RefSeq"/>
        </authorList>
    </citation>
    <scope>IDENTIFICATION</scope>
    <source>
        <strain evidence="2">11010-0011.00</strain>
        <tissue evidence="2">Whole body</tissue>
    </source>
</reference>
<dbReference type="Gene3D" id="3.40.50.1110">
    <property type="entry name" value="SGNH hydrolase"/>
    <property type="match status" value="1"/>
</dbReference>
<keyword evidence="1" id="KW-1185">Reference proteome</keyword>
<dbReference type="GO" id="GO:0004620">
    <property type="term" value="F:phospholipase activity"/>
    <property type="evidence" value="ECO:0007669"/>
    <property type="project" value="InterPro"/>
</dbReference>
<dbReference type="InterPro" id="IPR038885">
    <property type="entry name" value="PLB1"/>
</dbReference>
<proteinExistence type="predicted"/>
<dbReference type="InterPro" id="IPR035547">
    <property type="entry name" value="Phospholipase_B"/>
</dbReference>
<evidence type="ECO:0000313" key="1">
    <source>
        <dbReference type="Proteomes" id="UP000504634"/>
    </source>
</evidence>
<gene>
    <name evidence="2" type="primary">LOC115622363</name>
</gene>
<organism evidence="1 2">
    <name type="scientific">Drosophila lebanonensis</name>
    <name type="common">Fruit fly</name>
    <name type="synonym">Scaptodrosophila lebanonensis</name>
    <dbReference type="NCBI Taxonomy" id="7225"/>
    <lineage>
        <taxon>Eukaryota</taxon>
        <taxon>Metazoa</taxon>
        <taxon>Ecdysozoa</taxon>
        <taxon>Arthropoda</taxon>
        <taxon>Hexapoda</taxon>
        <taxon>Insecta</taxon>
        <taxon>Pterygota</taxon>
        <taxon>Neoptera</taxon>
        <taxon>Endopterygota</taxon>
        <taxon>Diptera</taxon>
        <taxon>Brachycera</taxon>
        <taxon>Muscomorpha</taxon>
        <taxon>Ephydroidea</taxon>
        <taxon>Drosophilidae</taxon>
        <taxon>Scaptodrosophila</taxon>
    </lineage>
</organism>
<dbReference type="AlphaFoldDB" id="A0A6J2TAK6"/>
<sequence length="386" mass="44150">MYRPVRLLGLALFGRTGEQQGNLKNLKALEVCARNKKFLISFCDALKGPGSRSVTPPSSVHRLRPGDVDIIGALGDSLTAGNGIYASNANQLTVENRGVSFAIGGHGNWKQYLTLPNILKEFNPRLYGYALTDGLASDRTSRFNVAEPAAMSRDMPYMARVLVKRLQRDPHVNMERDWKMVTLLIGNNDFCLDLCLNDRPAETVARHELNMLQTYRYLRDNVPRLILNVIQPPDLTFLMRMKRLPRICSRILLPFECPCLYGLAAKRRLPKLSPIIKQWQAKDKEIVNRAEFNTETFTINYHNFTTFDEFIELANGRTDLRFLSYDCFHLSQRGHAMVSNALWNNLFEPPYNKSSMDPQLMRVFRCPTTQQPYILTRINSAANFKL</sequence>
<accession>A0A6J2TAK6</accession>
<dbReference type="Pfam" id="PF00657">
    <property type="entry name" value="Lipase_GDSL"/>
    <property type="match status" value="1"/>
</dbReference>
<name>A0A6J2TAK6_DROLE</name>
<dbReference type="OrthoDB" id="10265800at2759"/>